<dbReference type="Pfam" id="PF02630">
    <property type="entry name" value="SCO1-SenC"/>
    <property type="match status" value="1"/>
</dbReference>
<accession>A0A4R3Y0I8</accession>
<evidence type="ECO:0000313" key="7">
    <source>
        <dbReference type="Proteomes" id="UP000295367"/>
    </source>
</evidence>
<dbReference type="EMBL" id="SMCO01000011">
    <property type="protein sequence ID" value="TCV84751.1"/>
    <property type="molecule type" value="Genomic_DNA"/>
</dbReference>
<dbReference type="PROSITE" id="PS51352">
    <property type="entry name" value="THIOREDOXIN_2"/>
    <property type="match status" value="1"/>
</dbReference>
<keyword evidence="3" id="KW-0479">Metal-binding</keyword>
<dbReference type="CDD" id="cd02968">
    <property type="entry name" value="SCO"/>
    <property type="match status" value="1"/>
</dbReference>
<comment type="caution">
    <text evidence="6">The sequence shown here is derived from an EMBL/GenBank/DDBJ whole genome shotgun (WGS) entry which is preliminary data.</text>
</comment>
<evidence type="ECO:0000256" key="3">
    <source>
        <dbReference type="PIRSR" id="PIRSR603782-1"/>
    </source>
</evidence>
<sequence length="200" mass="22340">MTRSNIPLRNWLIGLLTVVLLTACGGKQTAEFKSTDITGADFGQDFHLTDHNGKPRKLADFRGKVVMMFFGYTHCPDVCPTTLTEMALLIKQLGKAGEKVQVLFVTVDPARDTPELLAQYMPAFNPGFLGLYGDEAATAKVAKDFHIFYQKQPSADGKRYTIDHSAGTYVFDKNGRLRLFMRYGQNLDDIEHDVKILLSS</sequence>
<feature type="binding site" evidence="3">
    <location>
        <position position="79"/>
    </location>
    <ligand>
        <name>Cu cation</name>
        <dbReference type="ChEBI" id="CHEBI:23378"/>
    </ligand>
</feature>
<keyword evidence="4" id="KW-1015">Disulfide bond</keyword>
<protein>
    <submittedName>
        <fullName evidence="6">Protein SCO1/2</fullName>
    </submittedName>
</protein>
<keyword evidence="7" id="KW-1185">Reference proteome</keyword>
<evidence type="ECO:0000256" key="1">
    <source>
        <dbReference type="ARBA" id="ARBA00010996"/>
    </source>
</evidence>
<feature type="binding site" evidence="3">
    <location>
        <position position="164"/>
    </location>
    <ligand>
        <name>Cu cation</name>
        <dbReference type="ChEBI" id="CHEBI:23378"/>
    </ligand>
</feature>
<feature type="domain" description="Thioredoxin" evidence="5">
    <location>
        <begin position="37"/>
        <end position="199"/>
    </location>
</feature>
<gene>
    <name evidence="6" type="ORF">EDC63_11197</name>
</gene>
<dbReference type="Proteomes" id="UP000295367">
    <property type="component" value="Unassembled WGS sequence"/>
</dbReference>
<dbReference type="PROSITE" id="PS51257">
    <property type="entry name" value="PROKAR_LIPOPROTEIN"/>
    <property type="match status" value="1"/>
</dbReference>
<dbReference type="InterPro" id="IPR013766">
    <property type="entry name" value="Thioredoxin_domain"/>
</dbReference>
<dbReference type="InterPro" id="IPR003782">
    <property type="entry name" value="SCO1/SenC"/>
</dbReference>
<organism evidence="6 7">
    <name type="scientific">Sulfurirhabdus autotrophica</name>
    <dbReference type="NCBI Taxonomy" id="1706046"/>
    <lineage>
        <taxon>Bacteria</taxon>
        <taxon>Pseudomonadati</taxon>
        <taxon>Pseudomonadota</taxon>
        <taxon>Betaproteobacteria</taxon>
        <taxon>Nitrosomonadales</taxon>
        <taxon>Sulfuricellaceae</taxon>
        <taxon>Sulfurirhabdus</taxon>
    </lineage>
</organism>
<reference evidence="6 7" key="1">
    <citation type="submission" date="2019-03" db="EMBL/GenBank/DDBJ databases">
        <title>Genomic Encyclopedia of Type Strains, Phase IV (KMG-IV): sequencing the most valuable type-strain genomes for metagenomic binning, comparative biology and taxonomic classification.</title>
        <authorList>
            <person name="Goeker M."/>
        </authorList>
    </citation>
    <scope>NUCLEOTIDE SEQUENCE [LARGE SCALE GENOMIC DNA]</scope>
    <source>
        <strain evidence="6 7">DSM 100309</strain>
    </source>
</reference>
<dbReference type="AlphaFoldDB" id="A0A4R3Y0I8"/>
<dbReference type="SUPFAM" id="SSF52833">
    <property type="entry name" value="Thioredoxin-like"/>
    <property type="match status" value="1"/>
</dbReference>
<keyword evidence="2 3" id="KW-0186">Copper</keyword>
<dbReference type="FunFam" id="3.40.30.10:FF:000013">
    <property type="entry name" value="Blast:Protein SCO1 homolog, mitochondrial"/>
    <property type="match status" value="1"/>
</dbReference>
<feature type="disulfide bond" description="Redox-active" evidence="4">
    <location>
        <begin position="75"/>
        <end position="79"/>
    </location>
</feature>
<dbReference type="InterPro" id="IPR036249">
    <property type="entry name" value="Thioredoxin-like_sf"/>
</dbReference>
<dbReference type="GO" id="GO:0046872">
    <property type="term" value="F:metal ion binding"/>
    <property type="evidence" value="ECO:0007669"/>
    <property type="project" value="UniProtKB-KW"/>
</dbReference>
<dbReference type="Gene3D" id="3.40.30.10">
    <property type="entry name" value="Glutaredoxin"/>
    <property type="match status" value="1"/>
</dbReference>
<evidence type="ECO:0000256" key="4">
    <source>
        <dbReference type="PIRSR" id="PIRSR603782-2"/>
    </source>
</evidence>
<dbReference type="PANTHER" id="PTHR12151:SF25">
    <property type="entry name" value="LINALOOL DEHYDRATASE_ISOMERASE DOMAIN-CONTAINING PROTEIN"/>
    <property type="match status" value="1"/>
</dbReference>
<evidence type="ECO:0000259" key="5">
    <source>
        <dbReference type="PROSITE" id="PS51352"/>
    </source>
</evidence>
<dbReference type="PANTHER" id="PTHR12151">
    <property type="entry name" value="ELECTRON TRANSPORT PROTIN SCO1/SENC FAMILY MEMBER"/>
    <property type="match status" value="1"/>
</dbReference>
<comment type="similarity">
    <text evidence="1">Belongs to the SCO1/2 family.</text>
</comment>
<name>A0A4R3Y0I8_9PROT</name>
<proteinExistence type="inferred from homology"/>
<feature type="binding site" evidence="3">
    <location>
        <position position="75"/>
    </location>
    <ligand>
        <name>Cu cation</name>
        <dbReference type="ChEBI" id="CHEBI:23378"/>
    </ligand>
</feature>
<evidence type="ECO:0000256" key="2">
    <source>
        <dbReference type="ARBA" id="ARBA00023008"/>
    </source>
</evidence>
<evidence type="ECO:0000313" key="6">
    <source>
        <dbReference type="EMBL" id="TCV84751.1"/>
    </source>
</evidence>
<dbReference type="RefSeq" id="WP_223248260.1">
    <property type="nucleotide sequence ID" value="NZ_BHVT01000027.1"/>
</dbReference>